<dbReference type="EMBL" id="JBJURJ010000012">
    <property type="protein sequence ID" value="MFM9330252.1"/>
    <property type="molecule type" value="Genomic_DNA"/>
</dbReference>
<evidence type="ECO:0000313" key="2">
    <source>
        <dbReference type="Proteomes" id="UP001631969"/>
    </source>
</evidence>
<dbReference type="Proteomes" id="UP001631969">
    <property type="component" value="Unassembled WGS sequence"/>
</dbReference>
<keyword evidence="1" id="KW-0808">Transferase</keyword>
<comment type="caution">
    <text evidence="1">The sequence shown here is derived from an EMBL/GenBank/DDBJ whole genome shotgun (WGS) entry which is preliminary data.</text>
</comment>
<protein>
    <submittedName>
        <fullName evidence="1">Sensor histidine kinase</fullName>
        <ecNumber evidence="1">2.7.13.3</ecNumber>
    </submittedName>
</protein>
<keyword evidence="2" id="KW-1185">Reference proteome</keyword>
<name>A0ACC7P7E0_9BACL</name>
<organism evidence="1 2">
    <name type="scientific">Paenibacillus mesotrionivorans</name>
    <dbReference type="NCBI Taxonomy" id="3160968"/>
    <lineage>
        <taxon>Bacteria</taxon>
        <taxon>Bacillati</taxon>
        <taxon>Bacillota</taxon>
        <taxon>Bacilli</taxon>
        <taxon>Bacillales</taxon>
        <taxon>Paenibacillaceae</taxon>
        <taxon>Paenibacillus</taxon>
    </lineage>
</organism>
<keyword evidence="1" id="KW-0418">Kinase</keyword>
<dbReference type="EC" id="2.7.13.3" evidence="1"/>
<gene>
    <name evidence="1" type="ORF">ACI1P1_18290</name>
</gene>
<proteinExistence type="predicted"/>
<sequence>MRRNRPIFVKMNVVMLMLLVPVVILFAYFNRTSLKVIDDQITAQNTGQLQFLKQQIEANAERLSLSSSVLIRDSSVLELQTSMLRDDYYAMINTERQVKEKLYMQSFSSSWSNHLSIYWPTVGHRVSTNPGDSYDQALLDRSENGKWAFRQNSPLEEPYYQLFIWDPYFSKSSPQTASAVYEVRFGLDNIRRMLQQYQSEAAGQSFLLTKGGAAIAGTAAGDARFGEMGKELMQEQLGESGHRNMEEDNRKAYLSYVQLPSLDAYLFHYVPLNVIHAPIIQARNLFYLSLVFLILLAFTVAYLLYLHVQKPISAIVKGLKQYEGGNYSFRIRKKFHNEFDYMMLRFNDLGTQIQHLIHHVYEEQNRSRLATLKQLQSQINPHFLYNSLSFIAACAKAGEMDTIKRMAFHLADYYRYTTRVENQLPPLREELELVSHYLNIYALRLERLDYRIEVPPDLLAEPIMRLILQPVVENAIEHGIEPKPGRGTVRITGFRKDGWNLLVVEDSGAGLEEQALQELVQSLERPMDAETGCGLWNVHQRLRSRFGAGAGISLDKSEELGGLRVILRWKQEEEGHDEQIAAGG</sequence>
<reference evidence="1" key="1">
    <citation type="submission" date="2024-12" db="EMBL/GenBank/DDBJ databases">
        <authorList>
            <person name="Wu N."/>
        </authorList>
    </citation>
    <scope>NUCLEOTIDE SEQUENCE</scope>
    <source>
        <strain evidence="1">P15</strain>
    </source>
</reference>
<accession>A0ACC7P7E0</accession>
<evidence type="ECO:0000313" key="1">
    <source>
        <dbReference type="EMBL" id="MFM9330252.1"/>
    </source>
</evidence>